<feature type="domain" description="Fibronectin type-III" evidence="10">
    <location>
        <begin position="234"/>
        <end position="336"/>
    </location>
</feature>
<dbReference type="InterPro" id="IPR015321">
    <property type="entry name" value="TypeI_recpt_CBD"/>
</dbReference>
<comment type="subcellular location">
    <subcellularLocation>
        <location evidence="1">Membrane</location>
        <topology evidence="1">Single-pass type I membrane protein</topology>
    </subcellularLocation>
</comment>
<gene>
    <name evidence="12" type="primary">LOC117362959</name>
</gene>
<dbReference type="InterPro" id="IPR003961">
    <property type="entry name" value="FN3_dom"/>
</dbReference>
<keyword evidence="3 9" id="KW-0732">Signal</keyword>
<dbReference type="KEGG" id="gsh:117362959"/>
<proteinExistence type="predicted"/>
<evidence type="ECO:0000256" key="9">
    <source>
        <dbReference type="SAM" id="SignalP"/>
    </source>
</evidence>
<evidence type="ECO:0000259" key="10">
    <source>
        <dbReference type="PROSITE" id="PS50853"/>
    </source>
</evidence>
<dbReference type="Pfam" id="PF09240">
    <property type="entry name" value="IL6Ra-bind"/>
    <property type="match status" value="1"/>
</dbReference>
<evidence type="ECO:0000256" key="4">
    <source>
        <dbReference type="ARBA" id="ARBA00022989"/>
    </source>
</evidence>
<dbReference type="PANTHER" id="PTHR23037:SF46">
    <property type="entry name" value="INTERLEUKIN 5 RECEPTOR SUBUNIT ALPHA"/>
    <property type="match status" value="1"/>
</dbReference>
<keyword evidence="4 8" id="KW-1133">Transmembrane helix</keyword>
<dbReference type="InParanoid" id="A0A6P8RAR2"/>
<dbReference type="GO" id="GO:0004896">
    <property type="term" value="F:cytokine receptor activity"/>
    <property type="evidence" value="ECO:0007669"/>
    <property type="project" value="TreeGrafter"/>
</dbReference>
<dbReference type="AlphaFoldDB" id="A0A6P8RAR2"/>
<evidence type="ECO:0000313" key="11">
    <source>
        <dbReference type="Proteomes" id="UP000515159"/>
    </source>
</evidence>
<name>A0A6P8RAR2_GEOSA</name>
<dbReference type="PANTHER" id="PTHR23037">
    <property type="entry name" value="CYTOKINE RECEPTOR"/>
    <property type="match status" value="1"/>
</dbReference>
<feature type="signal peptide" evidence="9">
    <location>
        <begin position="1"/>
        <end position="25"/>
    </location>
</feature>
<dbReference type="GO" id="GO:0009897">
    <property type="term" value="C:external side of plasma membrane"/>
    <property type="evidence" value="ECO:0007669"/>
    <property type="project" value="TreeGrafter"/>
</dbReference>
<evidence type="ECO:0000256" key="3">
    <source>
        <dbReference type="ARBA" id="ARBA00022729"/>
    </source>
</evidence>
<dbReference type="Gene3D" id="2.60.40.10">
    <property type="entry name" value="Immunoglobulins"/>
    <property type="match status" value="3"/>
</dbReference>
<dbReference type="RefSeq" id="XP_033805940.1">
    <property type="nucleotide sequence ID" value="XM_033950049.1"/>
</dbReference>
<protein>
    <submittedName>
        <fullName evidence="12">Interleukin-5 receptor subunit alpha-like</fullName>
    </submittedName>
</protein>
<dbReference type="PROSITE" id="PS50853">
    <property type="entry name" value="FN3"/>
    <property type="match status" value="1"/>
</dbReference>
<keyword evidence="5 8" id="KW-0472">Membrane</keyword>
<feature type="transmembrane region" description="Helical" evidence="8">
    <location>
        <begin position="337"/>
        <end position="358"/>
    </location>
</feature>
<dbReference type="GeneID" id="117362959"/>
<feature type="chain" id="PRO_5028174959" evidence="9">
    <location>
        <begin position="26"/>
        <end position="411"/>
    </location>
</feature>
<evidence type="ECO:0000256" key="7">
    <source>
        <dbReference type="ARBA" id="ARBA00023180"/>
    </source>
</evidence>
<evidence type="ECO:0000313" key="12">
    <source>
        <dbReference type="RefSeq" id="XP_033805940.1"/>
    </source>
</evidence>
<evidence type="ECO:0000256" key="2">
    <source>
        <dbReference type="ARBA" id="ARBA00022692"/>
    </source>
</evidence>
<dbReference type="Proteomes" id="UP000515159">
    <property type="component" value="Chromosome 6"/>
</dbReference>
<sequence length="411" mass="47054">METVVSSPALLILGLIMWKISPSACLTSKEHNIILSSPNVTIKKYGSGYIVLTWDSKLTTDMKNLVPEYEFSYRFLNNKRWYGEKSKINRARIALKSHLGFNFKVCTQLKNERGIFVALSAWAEFNYQVPAGPVHNLSCIVYNISNLKCTWEIKQDSPEELQFFFSYRYRKKYFQCQQYLTNAKKKNIGCHMKGVHFNATAEKSPRIYAAVSTKDSEVRLNRSFLPVRIEILTPPINISVSTGKGNARFQWSSPSTIGSKDKSCFIYEVKLKQSDKEAHFRSAEVQEEEYLFPDYDGKKRYSFQVRAKKNCLKSKHWGEWSEPVFIGEGGKVTVKPWLVVPIVLFSIMGLGSLIGFLCMRFKAFNLFFTPVPEPSHKITNWLISELTQLQNNTLARTESVTTEIVMATGDS</sequence>
<dbReference type="SUPFAM" id="SSF49265">
    <property type="entry name" value="Fibronectin type III"/>
    <property type="match status" value="2"/>
</dbReference>
<accession>A0A6P8RAR2</accession>
<evidence type="ECO:0000256" key="5">
    <source>
        <dbReference type="ARBA" id="ARBA00023136"/>
    </source>
</evidence>
<dbReference type="OrthoDB" id="9890439at2759"/>
<keyword evidence="6" id="KW-0675">Receptor</keyword>
<evidence type="ECO:0000256" key="1">
    <source>
        <dbReference type="ARBA" id="ARBA00004479"/>
    </source>
</evidence>
<keyword evidence="2 8" id="KW-0812">Transmembrane</keyword>
<dbReference type="InterPro" id="IPR036116">
    <property type="entry name" value="FN3_sf"/>
</dbReference>
<organism evidence="11 12">
    <name type="scientific">Geotrypetes seraphini</name>
    <name type="common">Gaboon caecilian</name>
    <name type="synonym">Caecilia seraphini</name>
    <dbReference type="NCBI Taxonomy" id="260995"/>
    <lineage>
        <taxon>Eukaryota</taxon>
        <taxon>Metazoa</taxon>
        <taxon>Chordata</taxon>
        <taxon>Craniata</taxon>
        <taxon>Vertebrata</taxon>
        <taxon>Euteleostomi</taxon>
        <taxon>Amphibia</taxon>
        <taxon>Gymnophiona</taxon>
        <taxon>Geotrypetes</taxon>
    </lineage>
</organism>
<keyword evidence="7" id="KW-0325">Glycoprotein</keyword>
<reference evidence="12" key="1">
    <citation type="submission" date="2025-08" db="UniProtKB">
        <authorList>
            <consortium name="RefSeq"/>
        </authorList>
    </citation>
    <scope>IDENTIFICATION</scope>
</reference>
<evidence type="ECO:0000256" key="6">
    <source>
        <dbReference type="ARBA" id="ARBA00023170"/>
    </source>
</evidence>
<evidence type="ECO:0000256" key="8">
    <source>
        <dbReference type="SAM" id="Phobius"/>
    </source>
</evidence>
<keyword evidence="11" id="KW-1185">Reference proteome</keyword>
<dbReference type="InterPro" id="IPR013783">
    <property type="entry name" value="Ig-like_fold"/>
</dbReference>